<comment type="caution">
    <text evidence="3">The sequence shown here is derived from an EMBL/GenBank/DDBJ whole genome shotgun (WGS) entry which is preliminary data.</text>
</comment>
<feature type="region of interest" description="Disordered" evidence="1">
    <location>
        <begin position="161"/>
        <end position="180"/>
    </location>
</feature>
<reference evidence="3 4" key="1">
    <citation type="submission" date="2021-01" db="EMBL/GenBank/DDBJ databases">
        <title>Roseomonas sp. nov, a bacterium isolated from an oil production mixture in Yumen Oilfield.</title>
        <authorList>
            <person name="Wu D."/>
        </authorList>
    </citation>
    <scope>NUCLEOTIDE SEQUENCE [LARGE SCALE GENOMIC DNA]</scope>
    <source>
        <strain evidence="3 4">ROY-5-3</strain>
    </source>
</reference>
<dbReference type="Pfam" id="PF01471">
    <property type="entry name" value="PG_binding_1"/>
    <property type="match status" value="1"/>
</dbReference>
<gene>
    <name evidence="3" type="ORF">JJQ90_19515</name>
</gene>
<keyword evidence="4" id="KW-1185">Reference proteome</keyword>
<feature type="region of interest" description="Disordered" evidence="1">
    <location>
        <begin position="185"/>
        <end position="308"/>
    </location>
</feature>
<dbReference type="EMBL" id="JAERQM010000006">
    <property type="protein sequence ID" value="MBU8545920.1"/>
    <property type="molecule type" value="Genomic_DNA"/>
</dbReference>
<protein>
    <submittedName>
        <fullName evidence="3">Peptidoglycan-binding protein</fullName>
    </submittedName>
</protein>
<evidence type="ECO:0000313" key="3">
    <source>
        <dbReference type="EMBL" id="MBU8545920.1"/>
    </source>
</evidence>
<feature type="compositionally biased region" description="Gly residues" evidence="1">
    <location>
        <begin position="206"/>
        <end position="217"/>
    </location>
</feature>
<proteinExistence type="predicted"/>
<feature type="compositionally biased region" description="Gly residues" evidence="1">
    <location>
        <begin position="245"/>
        <end position="257"/>
    </location>
</feature>
<feature type="compositionally biased region" description="Gly residues" evidence="1">
    <location>
        <begin position="265"/>
        <end position="274"/>
    </location>
</feature>
<accession>A0ABS6HF61</accession>
<feature type="domain" description="Peptidoglycan binding-like" evidence="2">
    <location>
        <begin position="104"/>
        <end position="155"/>
    </location>
</feature>
<sequence>MNNKARLLGAAALGLMVAACGTDPQERVSGGAAAGAATGAGVGALGGPVGALAGAAIGGGAGAVTGATTSPSDVNLGRPVWNDPQTRVPGVTSPPRNAGPSTTRQAQRALTARGFNAGGADGIMGPRTSQAASDFQRANNLEVTGRLDSATLSALNVGAGRTGMRGASRANPNAAYQGGGMVQPVNQAQMGANPDRSGVATDADPGTGGTGGSGGSNRGANSPNYGGSGTTNPMERSGTATGADPGSGGTGGSGGGAMTRPTGPGVTGQTGGSGSTLERSGVATDADPGTGGTGGSGGSSGGTTMPPR</sequence>
<dbReference type="PROSITE" id="PS51257">
    <property type="entry name" value="PROKAR_LIPOPROTEIN"/>
    <property type="match status" value="1"/>
</dbReference>
<evidence type="ECO:0000256" key="1">
    <source>
        <dbReference type="SAM" id="MobiDB-lite"/>
    </source>
</evidence>
<dbReference type="RefSeq" id="WP_216877936.1">
    <property type="nucleotide sequence ID" value="NZ_JAERQM010000006.1"/>
</dbReference>
<evidence type="ECO:0000259" key="2">
    <source>
        <dbReference type="Pfam" id="PF01471"/>
    </source>
</evidence>
<dbReference type="Proteomes" id="UP000689967">
    <property type="component" value="Unassembled WGS sequence"/>
</dbReference>
<feature type="compositionally biased region" description="Gly residues" evidence="1">
    <location>
        <begin position="289"/>
        <end position="301"/>
    </location>
</feature>
<evidence type="ECO:0000313" key="4">
    <source>
        <dbReference type="Proteomes" id="UP000689967"/>
    </source>
</evidence>
<feature type="region of interest" description="Disordered" evidence="1">
    <location>
        <begin position="69"/>
        <end position="102"/>
    </location>
</feature>
<dbReference type="InterPro" id="IPR002477">
    <property type="entry name" value="Peptidoglycan-bd-like"/>
</dbReference>
<organism evidence="3 4">
    <name type="scientific">Falsiroseomonas oleicola</name>
    <dbReference type="NCBI Taxonomy" id="2801474"/>
    <lineage>
        <taxon>Bacteria</taxon>
        <taxon>Pseudomonadati</taxon>
        <taxon>Pseudomonadota</taxon>
        <taxon>Alphaproteobacteria</taxon>
        <taxon>Acetobacterales</taxon>
        <taxon>Roseomonadaceae</taxon>
        <taxon>Falsiroseomonas</taxon>
    </lineage>
</organism>
<name>A0ABS6HF61_9PROT</name>